<dbReference type="EMBL" id="JAHZST010000011">
    <property type="protein sequence ID" value="MBW8185098.1"/>
    <property type="molecule type" value="Genomic_DNA"/>
</dbReference>
<proteinExistence type="predicted"/>
<comment type="caution">
    <text evidence="1">The sequence shown here is derived from an EMBL/GenBank/DDBJ whole genome shotgun (WGS) entry which is preliminary data.</text>
</comment>
<evidence type="ECO:0008006" key="3">
    <source>
        <dbReference type="Google" id="ProtNLM"/>
    </source>
</evidence>
<accession>A0ABS7E6W6</accession>
<gene>
    <name evidence="1" type="ORF">K0625_15665</name>
</gene>
<sequence length="638" mass="69792">MKGLLSLTVLLIFTALLGGCHDSKQLEPAPSTPTVPTQPPANEVTSLSVLIIDQNYRALEEVKLTLSSQDFVLETETDSEGRARFEVDYGKLNFPLILSSKKLGYSNQVKVIQDLAEKGENQFQLPVLQRQLPIVIDIGRDTELFTTDGAYLMLPANGLVDGDGDRVSGEVNVTITPLNTANSDGLKLFPGNFEGLYVGQDETSPIATYGTTEFHFEKEGEKLNLAPGVESVIELPIYVAQHVDGSAVVVGDRIELWHLEEDSGLWQNYGDGEVVDSQRSPTGYALRASVPHFSWWNVDVAPETRVINLNVTGEVSGECKVGLNADMASNSRPGLRASTQVSIPSNSSRRLLIPSGRQVNFSAVLNANGQVYLGDLQVAANDTGDNFTIEVVPEGGINPEDPAPYIAKIYGETTPEFEYDLITKKHRHAANIIHYYWDAKTGHPRQDGCSEDRMPDGEPKLDIHLISDARQYEDVELGNETGQIDLAVFPFDVETQGETLPADPEFISLNLLASNTFGSASRVIEVPNPRGAAPKLKGIRSYSHDKYQTLDIRWSVVGADSGYIEVWPLNDQAGPALIVEEIDPFAKHAQLVLEGLPIEGLSIKITYENQYDKLEAPIVITGESCDLMSDLPCDQPTN</sequence>
<protein>
    <recommendedName>
        <fullName evidence="3">Lipoprotein</fullName>
    </recommendedName>
</protein>
<name>A0ABS7E6W6_9GAMM</name>
<dbReference type="RefSeq" id="WP_220110546.1">
    <property type="nucleotide sequence ID" value="NZ_JAHZST010000011.1"/>
</dbReference>
<reference evidence="1 2" key="1">
    <citation type="submission" date="2021-07" db="EMBL/GenBank/DDBJ databases">
        <title>Shewanella sp. nov, isolated from SCS.</title>
        <authorList>
            <person name="Cao W.R."/>
        </authorList>
    </citation>
    <scope>NUCLEOTIDE SEQUENCE [LARGE SCALE GENOMIC DNA]</scope>
    <source>
        <strain evidence="1 2">NR704-98</strain>
    </source>
</reference>
<organism evidence="1 2">
    <name type="scientific">Shewanella nanhaiensis</name>
    <dbReference type="NCBI Taxonomy" id="2864872"/>
    <lineage>
        <taxon>Bacteria</taxon>
        <taxon>Pseudomonadati</taxon>
        <taxon>Pseudomonadota</taxon>
        <taxon>Gammaproteobacteria</taxon>
        <taxon>Alteromonadales</taxon>
        <taxon>Shewanellaceae</taxon>
        <taxon>Shewanella</taxon>
    </lineage>
</organism>
<evidence type="ECO:0000313" key="2">
    <source>
        <dbReference type="Proteomes" id="UP001195963"/>
    </source>
</evidence>
<evidence type="ECO:0000313" key="1">
    <source>
        <dbReference type="EMBL" id="MBW8185098.1"/>
    </source>
</evidence>
<dbReference type="Proteomes" id="UP001195963">
    <property type="component" value="Unassembled WGS sequence"/>
</dbReference>
<dbReference type="PROSITE" id="PS51257">
    <property type="entry name" value="PROKAR_LIPOPROTEIN"/>
    <property type="match status" value="1"/>
</dbReference>
<keyword evidence="2" id="KW-1185">Reference proteome</keyword>